<gene>
    <name evidence="1" type="ORF">Sradi_7197600</name>
</gene>
<dbReference type="AlphaFoldDB" id="A0AAW2IPT1"/>
<reference evidence="1" key="2">
    <citation type="journal article" date="2024" name="Plant">
        <title>Genomic evolution and insights into agronomic trait innovations of Sesamum species.</title>
        <authorList>
            <person name="Miao H."/>
            <person name="Wang L."/>
            <person name="Qu L."/>
            <person name="Liu H."/>
            <person name="Sun Y."/>
            <person name="Le M."/>
            <person name="Wang Q."/>
            <person name="Wei S."/>
            <person name="Zheng Y."/>
            <person name="Lin W."/>
            <person name="Duan Y."/>
            <person name="Cao H."/>
            <person name="Xiong S."/>
            <person name="Wang X."/>
            <person name="Wei L."/>
            <person name="Li C."/>
            <person name="Ma Q."/>
            <person name="Ju M."/>
            <person name="Zhao R."/>
            <person name="Li G."/>
            <person name="Mu C."/>
            <person name="Tian Q."/>
            <person name="Mei H."/>
            <person name="Zhang T."/>
            <person name="Gao T."/>
            <person name="Zhang H."/>
        </authorList>
    </citation>
    <scope>NUCLEOTIDE SEQUENCE</scope>
    <source>
        <strain evidence="1">G02</strain>
    </source>
</reference>
<sequence length="234" mass="26310">MNGPAILNNLLVYSDMRLQELATIKKFNSIRAVLLLPFIWDSIAGDSTDINDSAVPFFFTLNPPHTPKSTLFKWSTRHPIPSVAASKALRQLNLIQGKRRLWFCGAYQGYGFPEDGIKAAISAANGLLRKSYTVQYNLKHTVPSWLEIGARVLVTRFFERFIATGCIILLEEGGTAFMFEGTRRKSNLKVTLRVHTPQFYWKVATEADIGFADAYINGDFSVIDKNEGLLNLFL</sequence>
<feature type="non-terminal residue" evidence="1">
    <location>
        <position position="234"/>
    </location>
</feature>
<dbReference type="EMBL" id="JACGWJ010001141">
    <property type="protein sequence ID" value="KAL0284429.1"/>
    <property type="molecule type" value="Genomic_DNA"/>
</dbReference>
<comment type="caution">
    <text evidence="1">The sequence shown here is derived from an EMBL/GenBank/DDBJ whole genome shotgun (WGS) entry which is preliminary data.</text>
</comment>
<accession>A0AAW2IPT1</accession>
<name>A0AAW2IPT1_SESRA</name>
<proteinExistence type="predicted"/>
<protein>
    <submittedName>
        <fullName evidence="1">Uncharacterized protein</fullName>
    </submittedName>
</protein>
<reference evidence="1" key="1">
    <citation type="submission" date="2020-06" db="EMBL/GenBank/DDBJ databases">
        <authorList>
            <person name="Li T."/>
            <person name="Hu X."/>
            <person name="Zhang T."/>
            <person name="Song X."/>
            <person name="Zhang H."/>
            <person name="Dai N."/>
            <person name="Sheng W."/>
            <person name="Hou X."/>
            <person name="Wei L."/>
        </authorList>
    </citation>
    <scope>NUCLEOTIDE SEQUENCE</scope>
    <source>
        <strain evidence="1">G02</strain>
        <tissue evidence="1">Leaf</tissue>
    </source>
</reference>
<organism evidence="1">
    <name type="scientific">Sesamum radiatum</name>
    <name type="common">Black benniseed</name>
    <dbReference type="NCBI Taxonomy" id="300843"/>
    <lineage>
        <taxon>Eukaryota</taxon>
        <taxon>Viridiplantae</taxon>
        <taxon>Streptophyta</taxon>
        <taxon>Embryophyta</taxon>
        <taxon>Tracheophyta</taxon>
        <taxon>Spermatophyta</taxon>
        <taxon>Magnoliopsida</taxon>
        <taxon>eudicotyledons</taxon>
        <taxon>Gunneridae</taxon>
        <taxon>Pentapetalae</taxon>
        <taxon>asterids</taxon>
        <taxon>lamiids</taxon>
        <taxon>Lamiales</taxon>
        <taxon>Pedaliaceae</taxon>
        <taxon>Sesamum</taxon>
    </lineage>
</organism>
<evidence type="ECO:0000313" key="1">
    <source>
        <dbReference type="EMBL" id="KAL0284429.1"/>
    </source>
</evidence>